<dbReference type="Proteomes" id="UP000642107">
    <property type="component" value="Unassembled WGS sequence"/>
</dbReference>
<reference evidence="2 3" key="1">
    <citation type="submission" date="2020-09" db="EMBL/GenBank/DDBJ databases">
        <title>Flavimobilis rhizosphaerae sp. nov., isolated from rhizosphere soil of Spartina alterniflora.</title>
        <authorList>
            <person name="Hanqin C."/>
        </authorList>
    </citation>
    <scope>NUCLEOTIDE SEQUENCE [LARGE SCALE GENOMIC DNA]</scope>
    <source>
        <strain evidence="2 3">GY 10621</strain>
    </source>
</reference>
<evidence type="ECO:0008006" key="4">
    <source>
        <dbReference type="Google" id="ProtNLM"/>
    </source>
</evidence>
<dbReference type="RefSeq" id="WP_192279034.1">
    <property type="nucleotide sequence ID" value="NZ_JACZDF010000003.1"/>
</dbReference>
<evidence type="ECO:0000313" key="2">
    <source>
        <dbReference type="EMBL" id="MBD9699171.1"/>
    </source>
</evidence>
<gene>
    <name evidence="2" type="ORF">IGS67_06655</name>
</gene>
<feature type="signal peptide" evidence="1">
    <location>
        <begin position="1"/>
        <end position="26"/>
    </location>
</feature>
<sequence>MKTRTSLVAGLAAAALCLPVAAPAVAAPSSGSATFAAQVPSAQAPSARSGSVGGAASAKLGKPSYRKLQTTKKRTSVTVRVTKPRYQKVALQRKDSGKWRTVSTTRAPRAGSSAKVTLRVPAKAGNRAYRVVLGKSKHNKTVVSKSFKIFQSDSKKHAKYIAKARSYIKKYCPTTPIYIDSPRVKDSWAIGMAWTRWKATPRWTGKGWVYDWKWTQTIELASGQDAGQLRHTAIHECAHIVQARPIGKSEAAYDASKKAEKKIFAKGAADPQEQQADCMATAITGSTRYNYYTSSCKGSRAKNAKSMWKKWGLKYQNPERRWTTPAG</sequence>
<keyword evidence="1" id="KW-0732">Signal</keyword>
<evidence type="ECO:0000256" key="1">
    <source>
        <dbReference type="SAM" id="SignalP"/>
    </source>
</evidence>
<protein>
    <recommendedName>
        <fullName evidence="4">SprT-like family protein</fullName>
    </recommendedName>
</protein>
<evidence type="ECO:0000313" key="3">
    <source>
        <dbReference type="Proteomes" id="UP000642107"/>
    </source>
</evidence>
<dbReference type="EMBL" id="JACZDF010000003">
    <property type="protein sequence ID" value="MBD9699171.1"/>
    <property type="molecule type" value="Genomic_DNA"/>
</dbReference>
<organism evidence="2 3">
    <name type="scientific">Flavimobilis rhizosphaerae</name>
    <dbReference type="NCBI Taxonomy" id="2775421"/>
    <lineage>
        <taxon>Bacteria</taxon>
        <taxon>Bacillati</taxon>
        <taxon>Actinomycetota</taxon>
        <taxon>Actinomycetes</taxon>
        <taxon>Micrococcales</taxon>
        <taxon>Jonesiaceae</taxon>
        <taxon>Flavimobilis</taxon>
    </lineage>
</organism>
<name>A0ABR9DPX8_9MICO</name>
<proteinExistence type="predicted"/>
<keyword evidence="3" id="KW-1185">Reference proteome</keyword>
<comment type="caution">
    <text evidence="2">The sequence shown here is derived from an EMBL/GenBank/DDBJ whole genome shotgun (WGS) entry which is preliminary data.</text>
</comment>
<feature type="chain" id="PRO_5046580867" description="SprT-like family protein" evidence="1">
    <location>
        <begin position="27"/>
        <end position="327"/>
    </location>
</feature>
<accession>A0ABR9DPX8</accession>